<dbReference type="InterPro" id="IPR006102">
    <property type="entry name" value="Ig-like_GH2"/>
</dbReference>
<dbReference type="Gene3D" id="2.60.40.10">
    <property type="entry name" value="Immunoglobulins"/>
    <property type="match status" value="1"/>
</dbReference>
<dbReference type="SUPFAM" id="SSF49303">
    <property type="entry name" value="beta-Galactosidase/glucuronidase domain"/>
    <property type="match status" value="1"/>
</dbReference>
<organism evidence="9 10">
    <name type="scientific">Glacieibacterium frigidum</name>
    <dbReference type="NCBI Taxonomy" id="2593303"/>
    <lineage>
        <taxon>Bacteria</taxon>
        <taxon>Pseudomonadati</taxon>
        <taxon>Pseudomonadota</taxon>
        <taxon>Alphaproteobacteria</taxon>
        <taxon>Sphingomonadales</taxon>
        <taxon>Sphingosinicellaceae</taxon>
        <taxon>Glacieibacterium</taxon>
    </lineage>
</organism>
<evidence type="ECO:0000259" key="8">
    <source>
        <dbReference type="Pfam" id="PF02837"/>
    </source>
</evidence>
<accession>A0A552UGJ0</accession>
<dbReference type="AlphaFoldDB" id="A0A552UGJ0"/>
<dbReference type="PROSITE" id="PS51318">
    <property type="entry name" value="TAT"/>
    <property type="match status" value="1"/>
</dbReference>
<dbReference type="InterPro" id="IPR006104">
    <property type="entry name" value="Glyco_hydro_2_N"/>
</dbReference>
<dbReference type="Pfam" id="PF02837">
    <property type="entry name" value="Glyco_hydro_2_N"/>
    <property type="match status" value="1"/>
</dbReference>
<keyword evidence="10" id="KW-1185">Reference proteome</keyword>
<dbReference type="PROSITE" id="PS00608">
    <property type="entry name" value="GLYCOSYL_HYDROL_F2_2"/>
    <property type="match status" value="1"/>
</dbReference>
<dbReference type="SUPFAM" id="SSF49785">
    <property type="entry name" value="Galactose-binding domain-like"/>
    <property type="match status" value="1"/>
</dbReference>
<dbReference type="EMBL" id="VJWA01000001">
    <property type="protein sequence ID" value="TRW17319.1"/>
    <property type="molecule type" value="Genomic_DNA"/>
</dbReference>
<dbReference type="PANTHER" id="PTHR10066">
    <property type="entry name" value="BETA-GLUCURONIDASE"/>
    <property type="match status" value="1"/>
</dbReference>
<dbReference type="InterPro" id="IPR013783">
    <property type="entry name" value="Ig-like_fold"/>
</dbReference>
<feature type="domain" description="Glycoside hydrolase family 2 immunoglobulin-like beta-sandwich" evidence="6">
    <location>
        <begin position="253"/>
        <end position="326"/>
    </location>
</feature>
<dbReference type="InterPro" id="IPR017853">
    <property type="entry name" value="GH"/>
</dbReference>
<keyword evidence="5 9" id="KW-0326">Glycosidase</keyword>
<dbReference type="PANTHER" id="PTHR10066:SF67">
    <property type="entry name" value="BETA-GLUCURONIDASE"/>
    <property type="match status" value="1"/>
</dbReference>
<name>A0A552UGJ0_9SPHN</name>
<evidence type="ECO:0000256" key="5">
    <source>
        <dbReference type="ARBA" id="ARBA00023295"/>
    </source>
</evidence>
<reference evidence="9 10" key="1">
    <citation type="submission" date="2019-07" db="EMBL/GenBank/DDBJ databases">
        <title>Novel species isolated from glacier.</title>
        <authorList>
            <person name="Liu Q."/>
            <person name="Xin Y.-H."/>
        </authorList>
    </citation>
    <scope>NUCLEOTIDE SEQUENCE [LARGE SCALE GENOMIC DNA]</scope>
    <source>
        <strain evidence="9 10">LB1R16</strain>
    </source>
</reference>
<evidence type="ECO:0000313" key="10">
    <source>
        <dbReference type="Proteomes" id="UP000317894"/>
    </source>
</evidence>
<dbReference type="FunFam" id="3.20.20.80:FF:000080">
    <property type="entry name" value="Beta-glucuronidase UidA"/>
    <property type="match status" value="1"/>
</dbReference>
<evidence type="ECO:0000259" key="6">
    <source>
        <dbReference type="Pfam" id="PF00703"/>
    </source>
</evidence>
<evidence type="ECO:0000256" key="2">
    <source>
        <dbReference type="ARBA" id="ARBA00012761"/>
    </source>
</evidence>
<proteinExistence type="inferred from homology"/>
<dbReference type="InterPro" id="IPR023232">
    <property type="entry name" value="Glyco_hydro_2_AS"/>
</dbReference>
<dbReference type="GO" id="GO:0019391">
    <property type="term" value="P:glucuronoside catabolic process"/>
    <property type="evidence" value="ECO:0007669"/>
    <property type="project" value="TreeGrafter"/>
</dbReference>
<dbReference type="EC" id="3.2.1.31" evidence="2"/>
<comment type="caution">
    <text evidence="9">The sequence shown here is derived from an EMBL/GenBank/DDBJ whole genome shotgun (WGS) entry which is preliminary data.</text>
</comment>
<feature type="domain" description="Glycosyl hydrolases family 2 sugar binding" evidence="8">
    <location>
        <begin position="69"/>
        <end position="235"/>
    </location>
</feature>
<dbReference type="Gene3D" id="2.60.120.260">
    <property type="entry name" value="Galactose-binding domain-like"/>
    <property type="match status" value="1"/>
</dbReference>
<dbReference type="SUPFAM" id="SSF51445">
    <property type="entry name" value="(Trans)glycosidases"/>
    <property type="match status" value="1"/>
</dbReference>
<dbReference type="Pfam" id="PF00703">
    <property type="entry name" value="Glyco_hydro_2"/>
    <property type="match status" value="1"/>
</dbReference>
<feature type="domain" description="Glycoside hydrolase family 2 catalytic" evidence="7">
    <location>
        <begin position="328"/>
        <end position="639"/>
    </location>
</feature>
<dbReference type="InterPro" id="IPR006101">
    <property type="entry name" value="Glyco_hydro_2"/>
</dbReference>
<evidence type="ECO:0000256" key="4">
    <source>
        <dbReference type="ARBA" id="ARBA00022801"/>
    </source>
</evidence>
<comment type="similarity">
    <text evidence="1">Belongs to the glycosyl hydrolase 2 family.</text>
</comment>
<dbReference type="GO" id="GO:0004566">
    <property type="term" value="F:beta-glucuronidase activity"/>
    <property type="evidence" value="ECO:0007669"/>
    <property type="project" value="UniProtKB-EC"/>
</dbReference>
<protein>
    <recommendedName>
        <fullName evidence="3">Beta-glucuronidase</fullName>
        <ecNumber evidence="2">3.2.1.31</ecNumber>
    </recommendedName>
</protein>
<dbReference type="InterPro" id="IPR006311">
    <property type="entry name" value="TAT_signal"/>
</dbReference>
<evidence type="ECO:0000256" key="3">
    <source>
        <dbReference type="ARBA" id="ARBA00016205"/>
    </source>
</evidence>
<dbReference type="InterPro" id="IPR006103">
    <property type="entry name" value="Glyco_hydro_2_cat"/>
</dbReference>
<dbReference type="NCBIfam" id="NF007538">
    <property type="entry name" value="PRK10150.1"/>
    <property type="match status" value="1"/>
</dbReference>
<dbReference type="OrthoDB" id="9758603at2"/>
<dbReference type="Proteomes" id="UP000317894">
    <property type="component" value="Unassembled WGS sequence"/>
</dbReference>
<dbReference type="InterPro" id="IPR036156">
    <property type="entry name" value="Beta-gal/glucu_dom_sf"/>
</dbReference>
<dbReference type="GO" id="GO:0030246">
    <property type="term" value="F:carbohydrate binding"/>
    <property type="evidence" value="ECO:0007669"/>
    <property type="project" value="TreeGrafter"/>
</dbReference>
<sequence length="643" mass="71131">MDTHDALPTLRERVANNAVSRRSAFTLLGGAAVATSLPFVAPARAAQPGTRRASGGLLYPHESVTRTTREIGGVWRFRTDPSDIGEREGWENGLAQFRLIPVPASWNEIFDDVRNYTGTAWYETYLNVARSLKGQRIVLRFGSVQYAAKVWLNGKAVGGHVGGHLPFVIDITDAVLFDGPNRLTVQVENKLLLERSPAVPDTGRFAMTVTHYPQTTYDFFPFTGIHRPVLLCTMPEVCVDDITVVTTLSGRVTIDVATSTTWTGKAKVSAGGSTATIAIRDGRGSGSLSIANPRLWSPEDPHLYTLSVRLEDPALLDEYRMKIGVRTVAVDGDRLLLNGKPVFLRGFGKHEDFPVHGRGLDVASIVRDFELMKWLGANSFRTSHYPYSDEAMMLADELGFLVIDESSGVSLVFADPPATIEARRLRLEDEMRALVSRDKNHPCVILWSVANEPQTKPFNTHNVETPGAVEAGVRFFKSVIGLTRTLDPTRPVTLVGHDYGPDEWLELGDVICANKYGGWYYLVGQLDKARGALVGAINDIRKRMPGKPVIITEFGADAVAGMHAQPAEMWSEEYQSEMIEMYIEVAKTFPFIVGTHPWAFADFRTSQSVTRVGALNHKGVFTRDRRPKLAAHTLRRLWKTAGR</sequence>
<evidence type="ECO:0000259" key="7">
    <source>
        <dbReference type="Pfam" id="PF02836"/>
    </source>
</evidence>
<gene>
    <name evidence="9" type="primary">uidA</name>
    <name evidence="9" type="ORF">FMM06_03845</name>
</gene>
<dbReference type="Pfam" id="PF02836">
    <property type="entry name" value="Glyco_hydro_2_C"/>
    <property type="match status" value="1"/>
</dbReference>
<dbReference type="InterPro" id="IPR008979">
    <property type="entry name" value="Galactose-bd-like_sf"/>
</dbReference>
<evidence type="ECO:0000256" key="1">
    <source>
        <dbReference type="ARBA" id="ARBA00007401"/>
    </source>
</evidence>
<keyword evidence="4 9" id="KW-0378">Hydrolase</keyword>
<dbReference type="Gene3D" id="3.20.20.80">
    <property type="entry name" value="Glycosidases"/>
    <property type="match status" value="1"/>
</dbReference>
<dbReference type="PRINTS" id="PR00132">
    <property type="entry name" value="GLHYDRLASE2"/>
</dbReference>
<evidence type="ECO:0000313" key="9">
    <source>
        <dbReference type="EMBL" id="TRW17319.1"/>
    </source>
</evidence>
<dbReference type="GO" id="GO:0005975">
    <property type="term" value="P:carbohydrate metabolic process"/>
    <property type="evidence" value="ECO:0007669"/>
    <property type="project" value="InterPro"/>
</dbReference>